<dbReference type="EMBL" id="JACHLZ010000001">
    <property type="protein sequence ID" value="MBB5832595.1"/>
    <property type="molecule type" value="Genomic_DNA"/>
</dbReference>
<evidence type="ECO:0000313" key="2">
    <source>
        <dbReference type="Proteomes" id="UP000588158"/>
    </source>
</evidence>
<reference evidence="1 2" key="1">
    <citation type="submission" date="2020-08" db="EMBL/GenBank/DDBJ databases">
        <title>Sequencing the genomes of 1000 actinobacteria strains.</title>
        <authorList>
            <person name="Klenk H.-P."/>
        </authorList>
    </citation>
    <scope>NUCLEOTIDE SEQUENCE [LARGE SCALE GENOMIC DNA]</scope>
    <source>
        <strain evidence="1 2">DSM 28796</strain>
    </source>
</reference>
<proteinExistence type="predicted"/>
<dbReference type="AlphaFoldDB" id="A0A841AGZ1"/>
<sequence>MNTPSAPSFQMPITGTDAAALTCRMSSRPWARTADAPPISTAAATCAMVRGSRIGSPG</sequence>
<evidence type="ECO:0000313" key="1">
    <source>
        <dbReference type="EMBL" id="MBB5832595.1"/>
    </source>
</evidence>
<accession>A0A841AGZ1</accession>
<protein>
    <submittedName>
        <fullName evidence="1">Uncharacterized protein</fullName>
    </submittedName>
</protein>
<organism evidence="1 2">
    <name type="scientific">Brachybacterium aquaticum</name>
    <dbReference type="NCBI Taxonomy" id="1432564"/>
    <lineage>
        <taxon>Bacteria</taxon>
        <taxon>Bacillati</taxon>
        <taxon>Actinomycetota</taxon>
        <taxon>Actinomycetes</taxon>
        <taxon>Micrococcales</taxon>
        <taxon>Dermabacteraceae</taxon>
        <taxon>Brachybacterium</taxon>
    </lineage>
</organism>
<dbReference type="Proteomes" id="UP000588158">
    <property type="component" value="Unassembled WGS sequence"/>
</dbReference>
<gene>
    <name evidence="1" type="ORF">HNR70_002408</name>
</gene>
<name>A0A841AGZ1_9MICO</name>
<keyword evidence="2" id="KW-1185">Reference proteome</keyword>
<comment type="caution">
    <text evidence="1">The sequence shown here is derived from an EMBL/GenBank/DDBJ whole genome shotgun (WGS) entry which is preliminary data.</text>
</comment>